<protein>
    <submittedName>
        <fullName evidence="1">Uncharacterized protein</fullName>
    </submittedName>
</protein>
<comment type="caution">
    <text evidence="1">The sequence shown here is derived from an EMBL/GenBank/DDBJ whole genome shotgun (WGS) entry which is preliminary data.</text>
</comment>
<accession>A0ACB6Q8S1</accession>
<dbReference type="EMBL" id="MU003552">
    <property type="protein sequence ID" value="KAF2463277.1"/>
    <property type="molecule type" value="Genomic_DNA"/>
</dbReference>
<proteinExistence type="predicted"/>
<gene>
    <name evidence="1" type="ORF">BDR25DRAFT_362999</name>
</gene>
<dbReference type="Proteomes" id="UP000799755">
    <property type="component" value="Unassembled WGS sequence"/>
</dbReference>
<sequence>MSLSVLLPFRFIESVCGARDGCLGISFRFRRSLLGSGWSWASCFMRKATDAAIVVFLIGIEERFSSTMLCCPIEAGGRYVTGLVRYVIIEPWSENVLGHTPPVSYPILVVLYNMTYTLVHTACYHITENIKKKNEALKYHPPVILLRLCVYESLVLFPDLKKLWIPISSPSKMNIAYQEGPCKDLNRVAKAGGRIASNESLTADTGLSFIIAVCYRFVRLAAEKATVWVTGSSCCSSKVALAGQCCTRCVGETIDTEETLDIPLKSHNKELRIIKANIRKSRAKEDIEMGQFELGRRDPPRLKSPSSCFYSRFPIDSAANARSRPLPTADTHHSFQATVNGALVITAVFPDITRLLSPPK</sequence>
<organism evidence="1 2">
    <name type="scientific">Lindgomyces ingoldianus</name>
    <dbReference type="NCBI Taxonomy" id="673940"/>
    <lineage>
        <taxon>Eukaryota</taxon>
        <taxon>Fungi</taxon>
        <taxon>Dikarya</taxon>
        <taxon>Ascomycota</taxon>
        <taxon>Pezizomycotina</taxon>
        <taxon>Dothideomycetes</taxon>
        <taxon>Pleosporomycetidae</taxon>
        <taxon>Pleosporales</taxon>
        <taxon>Lindgomycetaceae</taxon>
        <taxon>Lindgomyces</taxon>
    </lineage>
</organism>
<reference evidence="1" key="1">
    <citation type="journal article" date="2020" name="Stud. Mycol.">
        <title>101 Dothideomycetes genomes: a test case for predicting lifestyles and emergence of pathogens.</title>
        <authorList>
            <person name="Haridas S."/>
            <person name="Albert R."/>
            <person name="Binder M."/>
            <person name="Bloem J."/>
            <person name="Labutti K."/>
            <person name="Salamov A."/>
            <person name="Andreopoulos B."/>
            <person name="Baker S."/>
            <person name="Barry K."/>
            <person name="Bills G."/>
            <person name="Bluhm B."/>
            <person name="Cannon C."/>
            <person name="Castanera R."/>
            <person name="Culley D."/>
            <person name="Daum C."/>
            <person name="Ezra D."/>
            <person name="Gonzalez J."/>
            <person name="Henrissat B."/>
            <person name="Kuo A."/>
            <person name="Liang C."/>
            <person name="Lipzen A."/>
            <person name="Lutzoni F."/>
            <person name="Magnuson J."/>
            <person name="Mondo S."/>
            <person name="Nolan M."/>
            <person name="Ohm R."/>
            <person name="Pangilinan J."/>
            <person name="Park H.-J."/>
            <person name="Ramirez L."/>
            <person name="Alfaro M."/>
            <person name="Sun H."/>
            <person name="Tritt A."/>
            <person name="Yoshinaga Y."/>
            <person name="Zwiers L.-H."/>
            <person name="Turgeon B."/>
            <person name="Goodwin S."/>
            <person name="Spatafora J."/>
            <person name="Crous P."/>
            <person name="Grigoriev I."/>
        </authorList>
    </citation>
    <scope>NUCLEOTIDE SEQUENCE</scope>
    <source>
        <strain evidence="1">ATCC 200398</strain>
    </source>
</reference>
<evidence type="ECO:0000313" key="1">
    <source>
        <dbReference type="EMBL" id="KAF2463277.1"/>
    </source>
</evidence>
<keyword evidence="2" id="KW-1185">Reference proteome</keyword>
<name>A0ACB6Q8S1_9PLEO</name>
<evidence type="ECO:0000313" key="2">
    <source>
        <dbReference type="Proteomes" id="UP000799755"/>
    </source>
</evidence>